<protein>
    <submittedName>
        <fullName evidence="2">Uncharacterized protein</fullName>
    </submittedName>
</protein>
<keyword evidence="1" id="KW-0472">Membrane</keyword>
<feature type="transmembrane region" description="Helical" evidence="1">
    <location>
        <begin position="6"/>
        <end position="24"/>
    </location>
</feature>
<sequence>MAQYQEILWVVKAIASAGIPYLMWDMDREQKNPLASVNQQTTVNNFKDADKLDRF</sequence>
<evidence type="ECO:0000313" key="3">
    <source>
        <dbReference type="Proteomes" id="UP001050975"/>
    </source>
</evidence>
<name>A0AAV3X6F3_9CYAN</name>
<reference evidence="2" key="1">
    <citation type="submission" date="2019-10" db="EMBL/GenBank/DDBJ databases">
        <title>Draft genome sequece of Microseira wollei NIES-4236.</title>
        <authorList>
            <person name="Yamaguchi H."/>
            <person name="Suzuki S."/>
            <person name="Kawachi M."/>
        </authorList>
    </citation>
    <scope>NUCLEOTIDE SEQUENCE</scope>
    <source>
        <strain evidence="2">NIES-4236</strain>
    </source>
</reference>
<accession>A0AAV3X6F3</accession>
<gene>
    <name evidence="2" type="ORF">MiSe_16280</name>
</gene>
<evidence type="ECO:0000256" key="1">
    <source>
        <dbReference type="SAM" id="Phobius"/>
    </source>
</evidence>
<comment type="caution">
    <text evidence="2">The sequence shown here is derived from an EMBL/GenBank/DDBJ whole genome shotgun (WGS) entry which is preliminary data.</text>
</comment>
<keyword evidence="3" id="KW-1185">Reference proteome</keyword>
<keyword evidence="1" id="KW-0812">Transmembrane</keyword>
<keyword evidence="1" id="KW-1133">Transmembrane helix</keyword>
<organism evidence="2 3">
    <name type="scientific">Microseira wollei NIES-4236</name>
    <dbReference type="NCBI Taxonomy" id="2530354"/>
    <lineage>
        <taxon>Bacteria</taxon>
        <taxon>Bacillati</taxon>
        <taxon>Cyanobacteriota</taxon>
        <taxon>Cyanophyceae</taxon>
        <taxon>Oscillatoriophycideae</taxon>
        <taxon>Aerosakkonematales</taxon>
        <taxon>Aerosakkonemataceae</taxon>
        <taxon>Microseira</taxon>
    </lineage>
</organism>
<proteinExistence type="predicted"/>
<dbReference type="EMBL" id="BLAY01000019">
    <property type="protein sequence ID" value="GET36876.1"/>
    <property type="molecule type" value="Genomic_DNA"/>
</dbReference>
<dbReference type="Proteomes" id="UP001050975">
    <property type="component" value="Unassembled WGS sequence"/>
</dbReference>
<dbReference type="AlphaFoldDB" id="A0AAV3X6F3"/>
<evidence type="ECO:0000313" key="2">
    <source>
        <dbReference type="EMBL" id="GET36876.1"/>
    </source>
</evidence>